<name>A0ABU1I7S5_9BURK</name>
<feature type="domain" description="Glutamine amidotransferase" evidence="1">
    <location>
        <begin position="91"/>
        <end position="198"/>
    </location>
</feature>
<accession>A0ABU1I7S5</accession>
<dbReference type="InterPro" id="IPR017926">
    <property type="entry name" value="GATASE"/>
</dbReference>
<dbReference type="InterPro" id="IPR029062">
    <property type="entry name" value="Class_I_gatase-like"/>
</dbReference>
<dbReference type="EMBL" id="JAVIZX010000001">
    <property type="protein sequence ID" value="MDR6213289.1"/>
    <property type="molecule type" value="Genomic_DNA"/>
</dbReference>
<organism evidence="2 3">
    <name type="scientific">Paracidovorax wautersii</name>
    <dbReference type="NCBI Taxonomy" id="1177982"/>
    <lineage>
        <taxon>Bacteria</taxon>
        <taxon>Pseudomonadati</taxon>
        <taxon>Pseudomonadota</taxon>
        <taxon>Betaproteobacteria</taxon>
        <taxon>Burkholderiales</taxon>
        <taxon>Comamonadaceae</taxon>
        <taxon>Paracidovorax</taxon>
    </lineage>
</organism>
<keyword evidence="2" id="KW-0436">Ligase</keyword>
<dbReference type="PANTHER" id="PTHR42695:SF5">
    <property type="entry name" value="GLUTAMINE AMIDOTRANSFERASE YLR126C-RELATED"/>
    <property type="match status" value="1"/>
</dbReference>
<dbReference type="RefSeq" id="WP_309826697.1">
    <property type="nucleotide sequence ID" value="NZ_JAVIZX010000001.1"/>
</dbReference>
<dbReference type="InterPro" id="IPR044992">
    <property type="entry name" value="ChyE-like"/>
</dbReference>
<dbReference type="Gene3D" id="3.40.50.880">
    <property type="match status" value="1"/>
</dbReference>
<proteinExistence type="predicted"/>
<protein>
    <submittedName>
        <fullName evidence="2">GMP synthase (Glutamine-hydrolyzing)</fullName>
        <ecNumber evidence="2">6.3.5.2</ecNumber>
    </submittedName>
</protein>
<dbReference type="Pfam" id="PF00117">
    <property type="entry name" value="GATase"/>
    <property type="match status" value="1"/>
</dbReference>
<dbReference type="EC" id="6.3.5.2" evidence="2"/>
<comment type="caution">
    <text evidence="2">The sequence shown here is derived from an EMBL/GenBank/DDBJ whole genome shotgun (WGS) entry which is preliminary data.</text>
</comment>
<dbReference type="PANTHER" id="PTHR42695">
    <property type="entry name" value="GLUTAMINE AMIDOTRANSFERASE YLR126C-RELATED"/>
    <property type="match status" value="1"/>
</dbReference>
<evidence type="ECO:0000313" key="2">
    <source>
        <dbReference type="EMBL" id="MDR6213289.1"/>
    </source>
</evidence>
<gene>
    <name evidence="2" type="ORF">QE399_000978</name>
</gene>
<reference evidence="2 3" key="1">
    <citation type="submission" date="2023-08" db="EMBL/GenBank/DDBJ databases">
        <title>Functional and genomic diversity of the sorghum phyllosphere microbiome.</title>
        <authorList>
            <person name="Shade A."/>
        </authorList>
    </citation>
    <scope>NUCLEOTIDE SEQUENCE [LARGE SCALE GENOMIC DNA]</scope>
    <source>
        <strain evidence="2 3">SORGH_AS_0335</strain>
    </source>
</reference>
<keyword evidence="3" id="KW-1185">Reference proteome</keyword>
<dbReference type="Proteomes" id="UP001267710">
    <property type="component" value="Unassembled WGS sequence"/>
</dbReference>
<dbReference type="SUPFAM" id="SSF52317">
    <property type="entry name" value="Class I glutamine amidotransferase-like"/>
    <property type="match status" value="1"/>
</dbReference>
<evidence type="ECO:0000259" key="1">
    <source>
        <dbReference type="Pfam" id="PF00117"/>
    </source>
</evidence>
<sequence length="246" mass="25602">MSVPPARPLLILKTGDTFPPLRAQAGGDFEDWVRAGLGDDGALPVRVIDTRHGADLPAPHTVAGAVVTGSHAMVSDREAWSEALGGWLADAVRQQTPVLGICYGHQLLAHALGGEVGYHPGGLEIGTVEVEPTPNAAADALLGALPPRFAAQVVHHQSVRTLPPGAVPLARNAHEPHQAYRIGPCAWGVQFHPEFSADAMRGYIDALEPTLNAAGHRAAVLRAGVQATPEAAALLGRFARLCAATA</sequence>
<dbReference type="NCBIfam" id="NF006562">
    <property type="entry name" value="PRK09065.1"/>
    <property type="match status" value="1"/>
</dbReference>
<dbReference type="PROSITE" id="PS51273">
    <property type="entry name" value="GATASE_TYPE_1"/>
    <property type="match status" value="1"/>
</dbReference>
<evidence type="ECO:0000313" key="3">
    <source>
        <dbReference type="Proteomes" id="UP001267710"/>
    </source>
</evidence>
<dbReference type="CDD" id="cd01741">
    <property type="entry name" value="GATase1_1"/>
    <property type="match status" value="1"/>
</dbReference>
<dbReference type="GO" id="GO:0003922">
    <property type="term" value="F:GMP synthase (glutamine-hydrolyzing) activity"/>
    <property type="evidence" value="ECO:0007669"/>
    <property type="project" value="UniProtKB-EC"/>
</dbReference>